<feature type="compositionally biased region" description="Polar residues" evidence="3">
    <location>
        <begin position="353"/>
        <end position="368"/>
    </location>
</feature>
<name>A0AAN7DK94_9FUNG</name>
<dbReference type="SUPFAM" id="SSF54928">
    <property type="entry name" value="RNA-binding domain, RBD"/>
    <property type="match status" value="2"/>
</dbReference>
<dbReference type="Pfam" id="PF00076">
    <property type="entry name" value="RRM_1"/>
    <property type="match status" value="2"/>
</dbReference>
<feature type="region of interest" description="Disordered" evidence="3">
    <location>
        <begin position="1"/>
        <end position="41"/>
    </location>
</feature>
<dbReference type="RefSeq" id="XP_064684640.1">
    <property type="nucleotide sequence ID" value="XM_064820720.1"/>
</dbReference>
<organism evidence="5 6">
    <name type="scientific">Mucor velutinosus</name>
    <dbReference type="NCBI Taxonomy" id="708070"/>
    <lineage>
        <taxon>Eukaryota</taxon>
        <taxon>Fungi</taxon>
        <taxon>Fungi incertae sedis</taxon>
        <taxon>Mucoromycota</taxon>
        <taxon>Mucoromycotina</taxon>
        <taxon>Mucoromycetes</taxon>
        <taxon>Mucorales</taxon>
        <taxon>Mucorineae</taxon>
        <taxon>Mucoraceae</taxon>
        <taxon>Mucor</taxon>
    </lineage>
</organism>
<feature type="region of interest" description="Disordered" evidence="3">
    <location>
        <begin position="167"/>
        <end position="190"/>
    </location>
</feature>
<dbReference type="GeneID" id="89945025"/>
<dbReference type="InterPro" id="IPR035979">
    <property type="entry name" value="RBD_domain_sf"/>
</dbReference>
<reference evidence="5 6" key="1">
    <citation type="submission" date="2022-11" db="EMBL/GenBank/DDBJ databases">
        <title>Mucor velutinosus strain NIH1002 WGS.</title>
        <authorList>
            <person name="Subramanian P."/>
            <person name="Mullikin J.C."/>
            <person name="Segre J.A."/>
            <person name="Zelazny A.M."/>
        </authorList>
    </citation>
    <scope>NUCLEOTIDE SEQUENCE [LARGE SCALE GENOMIC DNA]</scope>
    <source>
        <strain evidence="5 6">NIH1002</strain>
    </source>
</reference>
<feature type="compositionally biased region" description="Low complexity" evidence="3">
    <location>
        <begin position="330"/>
        <end position="349"/>
    </location>
</feature>
<dbReference type="GO" id="GO:0003729">
    <property type="term" value="F:mRNA binding"/>
    <property type="evidence" value="ECO:0007669"/>
    <property type="project" value="TreeGrafter"/>
</dbReference>
<dbReference type="PANTHER" id="PTHR23003:SF64">
    <property type="entry name" value="RRM DOMAIN-CONTAINING PROTEIN"/>
    <property type="match status" value="1"/>
</dbReference>
<dbReference type="GO" id="GO:0005634">
    <property type="term" value="C:nucleus"/>
    <property type="evidence" value="ECO:0007669"/>
    <property type="project" value="TreeGrafter"/>
</dbReference>
<protein>
    <recommendedName>
        <fullName evidence="4">RRM domain-containing protein</fullName>
    </recommendedName>
</protein>
<proteinExistence type="predicted"/>
<evidence type="ECO:0000256" key="3">
    <source>
        <dbReference type="SAM" id="MobiDB-lite"/>
    </source>
</evidence>
<feature type="domain" description="RRM" evidence="4">
    <location>
        <begin position="47"/>
        <end position="125"/>
    </location>
</feature>
<keyword evidence="6" id="KW-1185">Reference proteome</keyword>
<accession>A0AAN7DK94</accession>
<evidence type="ECO:0000256" key="2">
    <source>
        <dbReference type="PROSITE-ProRule" id="PRU00176"/>
    </source>
</evidence>
<sequence>MESSQQKSDQLQKEASDIMKELLKTPQQDQEHQEPQNQPIKTTTLVRQLFIGNLPFRVRWQDIKDLFRKAGPVLRADVALNHHDNRSKGHGTILFATVSDAQNAIDMFNGYKWLGRILEVRGDRGFVDHTQQQVAAVDSSTTTATTVTTMSPKAEKGSMVEEQLVAPSISATTAATSPTKKQQPKDTHEDDQCKQVFVGNLPFNCQWQDLKDLFRHSGRIIRADVVLNFEGRSRGFGTVLFSSHDDAKKAIEKFNGYEYNNRILRVHFDKFAASHQRFREHEAETYGQRQIHDPASVELLRQTYLPQQTAYQNMMGGFVNPSLLIPMQTTSYPYQSSPQQQHQHYQQQPLTDPASSHVTTETAESKASPTPAALYNTYPTLPNSLSDPIGFHSQHHYQSNPFSFTNSSYTPSAYNPNMMNNDRHIHADAYGNPVAFNPYLYSTHQWLPHHYTAGSSSQHYYPHQQEGETEQETLSSTLERLSLSNSEIDSAGLSNRNDATIRNSPSWNNMPVFPEK</sequence>
<dbReference type="SMART" id="SM00360">
    <property type="entry name" value="RRM"/>
    <property type="match status" value="2"/>
</dbReference>
<evidence type="ECO:0000259" key="4">
    <source>
        <dbReference type="PROSITE" id="PS50102"/>
    </source>
</evidence>
<feature type="compositionally biased region" description="Polar residues" evidence="3">
    <location>
        <begin position="492"/>
        <end position="509"/>
    </location>
</feature>
<feature type="domain" description="RRM" evidence="4">
    <location>
        <begin position="194"/>
        <end position="271"/>
    </location>
</feature>
<feature type="region of interest" description="Disordered" evidence="3">
    <location>
        <begin position="330"/>
        <end position="375"/>
    </location>
</feature>
<feature type="region of interest" description="Disordered" evidence="3">
    <location>
        <begin position="489"/>
        <end position="516"/>
    </location>
</feature>
<dbReference type="InterPro" id="IPR012677">
    <property type="entry name" value="Nucleotide-bd_a/b_plait_sf"/>
</dbReference>
<dbReference type="Proteomes" id="UP001304243">
    <property type="component" value="Unassembled WGS sequence"/>
</dbReference>
<feature type="compositionally biased region" description="Basic and acidic residues" evidence="3">
    <location>
        <begin position="10"/>
        <end position="34"/>
    </location>
</feature>
<dbReference type="InterPro" id="IPR000504">
    <property type="entry name" value="RRM_dom"/>
</dbReference>
<evidence type="ECO:0000256" key="1">
    <source>
        <dbReference type="ARBA" id="ARBA00022884"/>
    </source>
</evidence>
<dbReference type="AlphaFoldDB" id="A0AAN7DK94"/>
<dbReference type="GO" id="GO:0005737">
    <property type="term" value="C:cytoplasm"/>
    <property type="evidence" value="ECO:0007669"/>
    <property type="project" value="TreeGrafter"/>
</dbReference>
<dbReference type="PROSITE" id="PS50102">
    <property type="entry name" value="RRM"/>
    <property type="match status" value="2"/>
</dbReference>
<evidence type="ECO:0000313" key="5">
    <source>
        <dbReference type="EMBL" id="KAK4517974.1"/>
    </source>
</evidence>
<dbReference type="GO" id="GO:1990904">
    <property type="term" value="C:ribonucleoprotein complex"/>
    <property type="evidence" value="ECO:0007669"/>
    <property type="project" value="TreeGrafter"/>
</dbReference>
<gene>
    <name evidence="5" type="ORF">ATC70_001323</name>
</gene>
<dbReference type="PANTHER" id="PTHR23003">
    <property type="entry name" value="RNA RECOGNITION MOTIF RRM DOMAIN CONTAINING PROTEIN"/>
    <property type="match status" value="1"/>
</dbReference>
<evidence type="ECO:0000313" key="6">
    <source>
        <dbReference type="Proteomes" id="UP001304243"/>
    </source>
</evidence>
<dbReference type="FunFam" id="3.30.70.330:FF:000145">
    <property type="entry name" value="Putative RNP domain-containing protein"/>
    <property type="match status" value="2"/>
</dbReference>
<feature type="compositionally biased region" description="Low complexity" evidence="3">
    <location>
        <begin position="167"/>
        <end position="179"/>
    </location>
</feature>
<dbReference type="InterPro" id="IPR050374">
    <property type="entry name" value="RRT5_SRSF_SR"/>
</dbReference>
<keyword evidence="1 2" id="KW-0694">RNA-binding</keyword>
<dbReference type="Gene3D" id="3.30.70.330">
    <property type="match status" value="2"/>
</dbReference>
<dbReference type="EMBL" id="JASEJX010000013">
    <property type="protein sequence ID" value="KAK4517974.1"/>
    <property type="molecule type" value="Genomic_DNA"/>
</dbReference>
<comment type="caution">
    <text evidence="5">The sequence shown here is derived from an EMBL/GenBank/DDBJ whole genome shotgun (WGS) entry which is preliminary data.</text>
</comment>